<dbReference type="NCBIfam" id="NF010030">
    <property type="entry name" value="PRK13505.1"/>
    <property type="match status" value="1"/>
</dbReference>
<dbReference type="HAMAP" id="MF_01543">
    <property type="entry name" value="FTHFS"/>
    <property type="match status" value="1"/>
</dbReference>
<dbReference type="KEGG" id="bacg:D2962_12405"/>
<sequence>MNYKSDIEIAQEAQPEHIRDIAGKLGLTEDDIEYYGKYKAKVDYNLLKKYGDKKDGKLVLTTAINPTPAGEGKTTTTVGLGDALKKLGKKVAIALREPSLGPVFGIKGGAAGGGYAQVIPMEDINLHFTGDFHAIGAANNLLAAMIDNHIYQGNQLGIDPRRITWKRCVDMNDRQLRFIVDGLGGKANGTPREDGYDITVASEVMAIFCLAKDLEDLKNRLARIIVGYTCDGKPVTAGDLKAQGAMAALLKDALKPNLVQTLEGTPAFVHGGPFANIAHGCNSIMATKMALKLADYVVTEAGFGADLGAEKFLDIKCRAAGIKPDAVVIVATVRALKYNGGVKKEDLNVENLEALKKGVPNLLKHVENITVKFGLPAVVAINRFPMDTEKELKLIEEECGRYGVKSVLSEVWAKGRDGGIELAKEVLRLIDEGENKYKPVYNLKIGIAEKIETIAREIYGADGVEFAPAAMKEIRNLENLGFKNLPVCIAKTQYSLSDDPSKLGRPTGFKINVRNVKLSAGAGFVVALTGEIMTMPGLPKKPAAENIDVDANGRITGLF</sequence>
<evidence type="ECO:0000256" key="6">
    <source>
        <dbReference type="ARBA" id="ARBA00049033"/>
    </source>
</evidence>
<dbReference type="GO" id="GO:0005524">
    <property type="term" value="F:ATP binding"/>
    <property type="evidence" value="ECO:0007669"/>
    <property type="project" value="UniProtKB-UniRule"/>
</dbReference>
<dbReference type="PROSITE" id="PS00722">
    <property type="entry name" value="FTHFS_2"/>
    <property type="match status" value="1"/>
</dbReference>
<evidence type="ECO:0000313" key="9">
    <source>
        <dbReference type="EMBL" id="AYO31295.1"/>
    </source>
</evidence>
<dbReference type="AlphaFoldDB" id="A0A3G2R7E1"/>
<dbReference type="FunFam" id="3.10.410.10:FF:000001">
    <property type="entry name" value="Putative formate--tetrahydrofolate ligase"/>
    <property type="match status" value="1"/>
</dbReference>
<dbReference type="RefSeq" id="WP_122015145.1">
    <property type="nucleotide sequence ID" value="NZ_CP033169.1"/>
</dbReference>
<dbReference type="InterPro" id="IPR027417">
    <property type="entry name" value="P-loop_NTPase"/>
</dbReference>
<evidence type="ECO:0000256" key="8">
    <source>
        <dbReference type="HAMAP-Rule" id="MF_01543"/>
    </source>
</evidence>
<dbReference type="GO" id="GO:0035999">
    <property type="term" value="P:tetrahydrofolate interconversion"/>
    <property type="evidence" value="ECO:0007669"/>
    <property type="project" value="UniProtKB-UniRule"/>
</dbReference>
<evidence type="ECO:0000256" key="5">
    <source>
        <dbReference type="ARBA" id="ARBA00022840"/>
    </source>
</evidence>
<dbReference type="UniPathway" id="UPA00193"/>
<dbReference type="PROSITE" id="PS00721">
    <property type="entry name" value="FTHFS_1"/>
    <property type="match status" value="1"/>
</dbReference>
<dbReference type="InterPro" id="IPR000559">
    <property type="entry name" value="Formate_THF_ligase"/>
</dbReference>
<dbReference type="Pfam" id="PF01268">
    <property type="entry name" value="FTHFS"/>
    <property type="match status" value="1"/>
</dbReference>
<dbReference type="FunFam" id="3.30.1510.10:FF:000001">
    <property type="entry name" value="Formate--tetrahydrofolate ligase"/>
    <property type="match status" value="1"/>
</dbReference>
<evidence type="ECO:0000256" key="1">
    <source>
        <dbReference type="ARBA" id="ARBA00004777"/>
    </source>
</evidence>
<evidence type="ECO:0000256" key="3">
    <source>
        <dbReference type="ARBA" id="ARBA00022598"/>
    </source>
</evidence>
<dbReference type="Gene3D" id="3.30.1510.10">
    <property type="entry name" value="Domain 2, N(10)-formyltetrahydrofolate synthetase"/>
    <property type="match status" value="1"/>
</dbReference>
<reference evidence="9 10" key="1">
    <citation type="submission" date="2018-10" db="EMBL/GenBank/DDBJ databases">
        <authorList>
            <person name="Zhang X."/>
        </authorList>
    </citation>
    <scope>NUCLEOTIDE SEQUENCE [LARGE SCALE GENOMIC DNA]</scope>
    <source>
        <strain evidence="9 10">SK-G1</strain>
    </source>
</reference>
<dbReference type="EC" id="6.3.4.3" evidence="8"/>
<dbReference type="InterPro" id="IPR020628">
    <property type="entry name" value="Formate_THF_ligase_CS"/>
</dbReference>
<comment type="catalytic activity">
    <reaction evidence="6 8">
        <text>(6S)-5,6,7,8-tetrahydrofolate + formate + ATP = (6R)-10-formyltetrahydrofolate + ADP + phosphate</text>
        <dbReference type="Rhea" id="RHEA:20221"/>
        <dbReference type="ChEBI" id="CHEBI:15740"/>
        <dbReference type="ChEBI" id="CHEBI:30616"/>
        <dbReference type="ChEBI" id="CHEBI:43474"/>
        <dbReference type="ChEBI" id="CHEBI:57453"/>
        <dbReference type="ChEBI" id="CHEBI:195366"/>
        <dbReference type="ChEBI" id="CHEBI:456216"/>
        <dbReference type="EC" id="6.3.4.3"/>
    </reaction>
</comment>
<protein>
    <recommendedName>
        <fullName evidence="8">Formate--tetrahydrofolate ligase</fullName>
        <ecNumber evidence="8">6.3.4.3</ecNumber>
    </recommendedName>
    <alternativeName>
        <fullName evidence="8">Formyltetrahydrofolate synthetase</fullName>
        <shortName evidence="8">FHS</shortName>
        <shortName evidence="8">FTHFS</shortName>
    </alternativeName>
</protein>
<evidence type="ECO:0000256" key="7">
    <source>
        <dbReference type="ARBA" id="ARBA00061363"/>
    </source>
</evidence>
<dbReference type="CDD" id="cd00477">
    <property type="entry name" value="FTHFS"/>
    <property type="match status" value="1"/>
</dbReference>
<dbReference type="Proteomes" id="UP000280960">
    <property type="component" value="Chromosome"/>
</dbReference>
<gene>
    <name evidence="8" type="primary">fhs</name>
    <name evidence="9" type="ORF">D2962_12405</name>
</gene>
<keyword evidence="10" id="KW-1185">Reference proteome</keyword>
<organism evidence="9 10">
    <name type="scientific">Biomaibacter acetigenes</name>
    <dbReference type="NCBI Taxonomy" id="2316383"/>
    <lineage>
        <taxon>Bacteria</taxon>
        <taxon>Bacillati</taxon>
        <taxon>Bacillota</taxon>
        <taxon>Clostridia</taxon>
        <taxon>Thermosediminibacterales</taxon>
        <taxon>Tepidanaerobacteraceae</taxon>
        <taxon>Biomaibacter</taxon>
    </lineage>
</organism>
<keyword evidence="3 8" id="KW-0436">Ligase</keyword>
<keyword evidence="4 8" id="KW-0547">Nucleotide-binding</keyword>
<keyword evidence="2 8" id="KW-0554">One-carbon metabolism</keyword>
<evidence type="ECO:0000256" key="2">
    <source>
        <dbReference type="ARBA" id="ARBA00022563"/>
    </source>
</evidence>
<comment type="pathway">
    <text evidence="1 8">One-carbon metabolism; tetrahydrofolate interconversion.</text>
</comment>
<keyword evidence="5 8" id="KW-0067">ATP-binding</keyword>
<dbReference type="Gene3D" id="3.40.50.300">
    <property type="entry name" value="P-loop containing nucleotide triphosphate hydrolases"/>
    <property type="match status" value="1"/>
</dbReference>
<comment type="similarity">
    <text evidence="7 8">Belongs to the formate--tetrahydrofolate ligase family.</text>
</comment>
<dbReference type="Gene3D" id="3.10.410.10">
    <property type="entry name" value="Formyltetrahydrofolate synthetase, domain 3"/>
    <property type="match status" value="1"/>
</dbReference>
<name>A0A3G2R7E1_9FIRM</name>
<accession>A0A3G2R7E1</accession>
<dbReference type="GO" id="GO:0004329">
    <property type="term" value="F:formate-tetrahydrofolate ligase activity"/>
    <property type="evidence" value="ECO:0007669"/>
    <property type="project" value="UniProtKB-UniRule"/>
</dbReference>
<evidence type="ECO:0000256" key="4">
    <source>
        <dbReference type="ARBA" id="ARBA00022741"/>
    </source>
</evidence>
<proteinExistence type="inferred from homology"/>
<evidence type="ECO:0000313" key="10">
    <source>
        <dbReference type="Proteomes" id="UP000280960"/>
    </source>
</evidence>
<dbReference type="EMBL" id="CP033169">
    <property type="protein sequence ID" value="AYO31295.1"/>
    <property type="molecule type" value="Genomic_DNA"/>
</dbReference>
<feature type="binding site" evidence="8">
    <location>
        <begin position="67"/>
        <end position="74"/>
    </location>
    <ligand>
        <name>ATP</name>
        <dbReference type="ChEBI" id="CHEBI:30616"/>
    </ligand>
</feature>
<dbReference type="SUPFAM" id="SSF52540">
    <property type="entry name" value="P-loop containing nucleoside triphosphate hydrolases"/>
    <property type="match status" value="1"/>
</dbReference>